<accession>A2S0C2</accession>
<dbReference type="Proteomes" id="UP000002283">
    <property type="component" value="Chromosome II"/>
</dbReference>
<sequence>MWQPNPPDRSDTRFFRMTDDSIVKGSEMRRDYRARSASRLNFI</sequence>
<dbReference type="HOGENOM" id="CLU_3230753_0_0_4"/>
<name>A2S0C2_BURM9</name>
<dbReference type="EMBL" id="CP000545">
    <property type="protein sequence ID" value="ABM99154.2"/>
    <property type="molecule type" value="Genomic_DNA"/>
</dbReference>
<evidence type="ECO:0000313" key="1">
    <source>
        <dbReference type="EMBL" id="ABM99154.2"/>
    </source>
</evidence>
<dbReference type="KEGG" id="bml:BMA10229_1591"/>
<evidence type="ECO:0000313" key="2">
    <source>
        <dbReference type="Proteomes" id="UP000002283"/>
    </source>
</evidence>
<proteinExistence type="predicted"/>
<protein>
    <submittedName>
        <fullName evidence="1">Uncharacterized protein</fullName>
    </submittedName>
</protein>
<reference evidence="1 2" key="1">
    <citation type="submission" date="2007-01" db="EMBL/GenBank/DDBJ databases">
        <authorList>
            <person name="DeShazer D."/>
            <person name="Woods D.E."/>
            <person name="Nierman W.C."/>
        </authorList>
    </citation>
    <scope>NUCLEOTIDE SEQUENCE [LARGE SCALE GENOMIC DNA]</scope>
    <source>
        <strain evidence="1 2">NCTC 10229</strain>
    </source>
</reference>
<organism evidence="1 2">
    <name type="scientific">Burkholderia mallei (strain NCTC 10229)</name>
    <dbReference type="NCBI Taxonomy" id="412022"/>
    <lineage>
        <taxon>Bacteria</taxon>
        <taxon>Pseudomonadati</taxon>
        <taxon>Pseudomonadota</taxon>
        <taxon>Betaproteobacteria</taxon>
        <taxon>Burkholderiales</taxon>
        <taxon>Burkholderiaceae</taxon>
        <taxon>Burkholderia</taxon>
        <taxon>pseudomallei group</taxon>
    </lineage>
</organism>
<gene>
    <name evidence="1" type="ordered locus">BMA10229_1591</name>
</gene>
<dbReference type="AlphaFoldDB" id="A2S0C2"/>